<name>A0A0B5AXB2_9BACL</name>
<dbReference type="KEGG" id="jeo:JMA_39940"/>
<proteinExistence type="predicted"/>
<reference evidence="1 2" key="1">
    <citation type="submission" date="2014-08" db="EMBL/GenBank/DDBJ databases">
        <title>Complete genome of a marine bacteria Jeotgalibacillus malaysiensis.</title>
        <authorList>
            <person name="Yaakop A.S."/>
            <person name="Chan K.-G."/>
            <person name="Goh K.M."/>
        </authorList>
    </citation>
    <scope>NUCLEOTIDE SEQUENCE [LARGE SCALE GENOMIC DNA]</scope>
    <source>
        <strain evidence="1 2">D5</strain>
        <plasmid evidence="2">Plasmid</plasmid>
    </source>
</reference>
<dbReference type="EMBL" id="CP009417">
    <property type="protein sequence ID" value="AJD93312.1"/>
    <property type="molecule type" value="Genomic_DNA"/>
</dbReference>
<dbReference type="AlphaFoldDB" id="A0A0B5AXB2"/>
<keyword evidence="2" id="KW-1185">Reference proteome</keyword>
<organism evidence="1 2">
    <name type="scientific">Jeotgalibacillus malaysiensis</name>
    <dbReference type="NCBI Taxonomy" id="1508404"/>
    <lineage>
        <taxon>Bacteria</taxon>
        <taxon>Bacillati</taxon>
        <taxon>Bacillota</taxon>
        <taxon>Bacilli</taxon>
        <taxon>Bacillales</taxon>
        <taxon>Caryophanaceae</taxon>
        <taxon>Jeotgalibacillus</taxon>
    </lineage>
</organism>
<dbReference type="BioCyc" id="JESP1508404:G14D9-13278-MONOMER"/>
<dbReference type="Proteomes" id="UP000031449">
    <property type="component" value="Plasmid unnamed"/>
</dbReference>
<sequence length="45" mass="5163">MKKKLKIIGLLLKIAPIAYKGFKKYKAYRLKKAGAKKPITLPPRH</sequence>
<protein>
    <submittedName>
        <fullName evidence="1">Uncharacterized protein</fullName>
    </submittedName>
</protein>
<gene>
    <name evidence="1" type="ORF">JMA_39940</name>
</gene>
<evidence type="ECO:0000313" key="1">
    <source>
        <dbReference type="EMBL" id="AJD93312.1"/>
    </source>
</evidence>
<accession>A0A0B5AXB2</accession>
<geneLocation type="plasmid" evidence="2"/>
<keyword evidence="1" id="KW-0614">Plasmid</keyword>
<dbReference type="HOGENOM" id="CLU_3200847_0_0_9"/>
<evidence type="ECO:0000313" key="2">
    <source>
        <dbReference type="Proteomes" id="UP000031449"/>
    </source>
</evidence>